<evidence type="ECO:0000259" key="2">
    <source>
        <dbReference type="Pfam" id="PF13439"/>
    </source>
</evidence>
<proteinExistence type="predicted"/>
<dbReference type="Proteomes" id="UP000647980">
    <property type="component" value="Unassembled WGS sequence"/>
</dbReference>
<dbReference type="RefSeq" id="WP_135097031.1">
    <property type="nucleotide sequence ID" value="NZ_JADGLW010000002.1"/>
</dbReference>
<dbReference type="InterPro" id="IPR001296">
    <property type="entry name" value="Glyco_trans_1"/>
</dbReference>
<dbReference type="PANTHER" id="PTHR12526">
    <property type="entry name" value="GLYCOSYLTRANSFERASE"/>
    <property type="match status" value="1"/>
</dbReference>
<dbReference type="CDD" id="cd03794">
    <property type="entry name" value="GT4_WbuB-like"/>
    <property type="match status" value="1"/>
</dbReference>
<evidence type="ECO:0000259" key="1">
    <source>
        <dbReference type="Pfam" id="PF00534"/>
    </source>
</evidence>
<dbReference type="PANTHER" id="PTHR12526:SF622">
    <property type="entry name" value="GLYCOSYLTRANSFERASE (GROUP I)"/>
    <property type="match status" value="1"/>
</dbReference>
<protein>
    <submittedName>
        <fullName evidence="3">Glycosyltransferase family 4 protein</fullName>
    </submittedName>
</protein>
<comment type="caution">
    <text evidence="3">The sequence shown here is derived from an EMBL/GenBank/DDBJ whole genome shotgun (WGS) entry which is preliminary data.</text>
</comment>
<organism evidence="3 4">
    <name type="scientific">Jeotgalicoccus nanhaiensis</name>
    <dbReference type="NCBI Taxonomy" id="568603"/>
    <lineage>
        <taxon>Bacteria</taxon>
        <taxon>Bacillati</taxon>
        <taxon>Bacillota</taxon>
        <taxon>Bacilli</taxon>
        <taxon>Bacillales</taxon>
        <taxon>Staphylococcaceae</taxon>
        <taxon>Jeotgalicoccus</taxon>
    </lineage>
</organism>
<reference evidence="3 4" key="1">
    <citation type="submission" date="2020-10" db="EMBL/GenBank/DDBJ databases">
        <title>Mouse Oral microbiota.</title>
        <authorList>
            <person name="Joseph S."/>
            <person name="Aduse-Opoku J."/>
        </authorList>
    </citation>
    <scope>NUCLEOTIDE SEQUENCE [LARGE SCALE GENOMIC DNA]</scope>
    <source>
        <strain evidence="3 4">19428wE5_W307</strain>
    </source>
</reference>
<dbReference type="SUPFAM" id="SSF53756">
    <property type="entry name" value="UDP-Glycosyltransferase/glycogen phosphorylase"/>
    <property type="match status" value="1"/>
</dbReference>
<dbReference type="Pfam" id="PF13439">
    <property type="entry name" value="Glyco_transf_4"/>
    <property type="match status" value="1"/>
</dbReference>
<keyword evidence="4" id="KW-1185">Reference proteome</keyword>
<evidence type="ECO:0000313" key="3">
    <source>
        <dbReference type="EMBL" id="MBF0753495.1"/>
    </source>
</evidence>
<dbReference type="EMBL" id="JADGLW010000002">
    <property type="protein sequence ID" value="MBF0753495.1"/>
    <property type="molecule type" value="Genomic_DNA"/>
</dbReference>
<dbReference type="Gene3D" id="3.40.50.2000">
    <property type="entry name" value="Glycogen Phosphorylase B"/>
    <property type="match status" value="2"/>
</dbReference>
<dbReference type="Pfam" id="PF00534">
    <property type="entry name" value="Glycos_transf_1"/>
    <property type="match status" value="1"/>
</dbReference>
<feature type="domain" description="Glycosyl transferase family 1" evidence="1">
    <location>
        <begin position="219"/>
        <end position="343"/>
    </location>
</feature>
<evidence type="ECO:0000313" key="4">
    <source>
        <dbReference type="Proteomes" id="UP000647980"/>
    </source>
</evidence>
<accession>A0ABR9XXQ3</accession>
<feature type="domain" description="Glycosyltransferase subfamily 4-like N-terminal" evidence="2">
    <location>
        <begin position="22"/>
        <end position="203"/>
    </location>
</feature>
<name>A0ABR9XXQ3_9STAP</name>
<dbReference type="InterPro" id="IPR028098">
    <property type="entry name" value="Glyco_trans_4-like_N"/>
</dbReference>
<gene>
    <name evidence="3" type="ORF">IR135_04365</name>
</gene>
<sequence>MNIWIFNHYAKTPDFSSGTRHFDMAKELIEKGHKVTIFASSFTHYDKKENIIYKNGQRFLIEYIDGIRFVWIKTFKYNGGLKRIFNMFSYYINAKKASRKLQINRPEIVIGSTVHLLAALLGKKVAKKNQAKFFFEERDFWPQTFIDFNILSKNNPISLILFRVEKSLYNSADKIIVLFDRADQYVMNKGVRAEKIIYLPNGITRKVPKYSYEIEKIMMEYKNKKTIIYTGSHGEANELFKVIYLAEIMSDYKDIVFLLFGEGNQKKNLINYVRKHNIQNVIFHDSVKKHQIPFLLSKCDVSIISIKDSPLYNFGFSMNKIYDYLYAGLPLIMLTNPKLAESFDRTGIFISDDLDFQKNNILQLFKDDDFYTLSSKSTKELSEKFLWENQIEKLDNSF</sequence>